<feature type="domain" description="EAL" evidence="3">
    <location>
        <begin position="313"/>
        <end position="566"/>
    </location>
</feature>
<dbReference type="InterPro" id="IPR035919">
    <property type="entry name" value="EAL_sf"/>
</dbReference>
<dbReference type="CDD" id="cd01949">
    <property type="entry name" value="GGDEF"/>
    <property type="match status" value="1"/>
</dbReference>
<proteinExistence type="predicted"/>
<dbReference type="InterPro" id="IPR001633">
    <property type="entry name" value="EAL_dom"/>
</dbReference>
<dbReference type="InterPro" id="IPR052155">
    <property type="entry name" value="Biofilm_reg_signaling"/>
</dbReference>
<reference evidence="5 6" key="1">
    <citation type="submission" date="2014-02" db="EMBL/GenBank/DDBJ databases">
        <title>Draft genome sequence of Lysinibacillus odysseyi NBRC 100172.</title>
        <authorList>
            <person name="Zhang F."/>
            <person name="Wang G."/>
            <person name="Zhang L."/>
        </authorList>
    </citation>
    <scope>NUCLEOTIDE SEQUENCE [LARGE SCALE GENOMIC DNA]</scope>
    <source>
        <strain evidence="5 6">NBRC 100172</strain>
    </source>
</reference>
<dbReference type="InterPro" id="IPR000014">
    <property type="entry name" value="PAS"/>
</dbReference>
<dbReference type="SMART" id="SM00052">
    <property type="entry name" value="EAL"/>
    <property type="match status" value="1"/>
</dbReference>
<feature type="domain" description="PAC" evidence="2">
    <location>
        <begin position="89"/>
        <end position="143"/>
    </location>
</feature>
<dbReference type="Gene3D" id="3.20.20.450">
    <property type="entry name" value="EAL domain"/>
    <property type="match status" value="1"/>
</dbReference>
<dbReference type="PROSITE" id="PS50113">
    <property type="entry name" value="PAC"/>
    <property type="match status" value="1"/>
</dbReference>
<feature type="domain" description="GGDEF" evidence="4">
    <location>
        <begin position="174"/>
        <end position="304"/>
    </location>
</feature>
<dbReference type="eggNOG" id="COG5001">
    <property type="taxonomic scope" value="Bacteria"/>
</dbReference>
<dbReference type="NCBIfam" id="TIGR00229">
    <property type="entry name" value="sensory_box"/>
    <property type="match status" value="1"/>
</dbReference>
<dbReference type="InterPro" id="IPR000700">
    <property type="entry name" value="PAS-assoc_C"/>
</dbReference>
<dbReference type="InterPro" id="IPR001610">
    <property type="entry name" value="PAC"/>
</dbReference>
<dbReference type="RefSeq" id="WP_036158920.1">
    <property type="nucleotide sequence ID" value="NZ_AVCX01000001.1"/>
</dbReference>
<dbReference type="PANTHER" id="PTHR44757:SF2">
    <property type="entry name" value="BIOFILM ARCHITECTURE MAINTENANCE PROTEIN MBAA"/>
    <property type="match status" value="1"/>
</dbReference>
<dbReference type="SUPFAM" id="SSF55073">
    <property type="entry name" value="Nucleotide cyclase"/>
    <property type="match status" value="1"/>
</dbReference>
<dbReference type="Gene3D" id="3.30.450.20">
    <property type="entry name" value="PAS domain"/>
    <property type="match status" value="1"/>
</dbReference>
<dbReference type="CDD" id="cd00130">
    <property type="entry name" value="PAS"/>
    <property type="match status" value="1"/>
</dbReference>
<dbReference type="InterPro" id="IPR029787">
    <property type="entry name" value="Nucleotide_cyclase"/>
</dbReference>
<dbReference type="Pfam" id="PF00990">
    <property type="entry name" value="GGDEF"/>
    <property type="match status" value="1"/>
</dbReference>
<dbReference type="AlphaFoldDB" id="A0A0A3J4B6"/>
<evidence type="ECO:0000259" key="3">
    <source>
        <dbReference type="PROSITE" id="PS50883"/>
    </source>
</evidence>
<dbReference type="PROSITE" id="PS50112">
    <property type="entry name" value="PAS"/>
    <property type="match status" value="1"/>
</dbReference>
<evidence type="ECO:0000259" key="4">
    <source>
        <dbReference type="PROSITE" id="PS50887"/>
    </source>
</evidence>
<dbReference type="EMBL" id="JPVP01000060">
    <property type="protein sequence ID" value="KGR81892.1"/>
    <property type="molecule type" value="Genomic_DNA"/>
</dbReference>
<dbReference type="SUPFAM" id="SSF141868">
    <property type="entry name" value="EAL domain-like"/>
    <property type="match status" value="1"/>
</dbReference>
<dbReference type="OrthoDB" id="9759607at2"/>
<accession>A0A0A3J4B6</accession>
<dbReference type="InterPro" id="IPR035965">
    <property type="entry name" value="PAS-like_dom_sf"/>
</dbReference>
<evidence type="ECO:0000259" key="2">
    <source>
        <dbReference type="PROSITE" id="PS50113"/>
    </source>
</evidence>
<dbReference type="PANTHER" id="PTHR44757">
    <property type="entry name" value="DIGUANYLATE CYCLASE DGCP"/>
    <property type="match status" value="1"/>
</dbReference>
<dbReference type="NCBIfam" id="TIGR00254">
    <property type="entry name" value="GGDEF"/>
    <property type="match status" value="1"/>
</dbReference>
<name>A0A0A3J4B6_9BACI</name>
<dbReference type="CDD" id="cd01948">
    <property type="entry name" value="EAL"/>
    <property type="match status" value="1"/>
</dbReference>
<dbReference type="SMART" id="SM00267">
    <property type="entry name" value="GGDEF"/>
    <property type="match status" value="1"/>
</dbReference>
<evidence type="ECO:0000313" key="6">
    <source>
        <dbReference type="Proteomes" id="UP000030437"/>
    </source>
</evidence>
<dbReference type="Pfam" id="PF13426">
    <property type="entry name" value="PAS_9"/>
    <property type="match status" value="1"/>
</dbReference>
<evidence type="ECO:0000313" key="5">
    <source>
        <dbReference type="EMBL" id="KGR81892.1"/>
    </source>
</evidence>
<gene>
    <name evidence="5" type="ORF">CD32_21510</name>
</gene>
<organism evidence="5 6">
    <name type="scientific">Lysinibacillus odysseyi 34hs-1 = NBRC 100172</name>
    <dbReference type="NCBI Taxonomy" id="1220589"/>
    <lineage>
        <taxon>Bacteria</taxon>
        <taxon>Bacillati</taxon>
        <taxon>Bacillota</taxon>
        <taxon>Bacilli</taxon>
        <taxon>Bacillales</taxon>
        <taxon>Bacillaceae</taxon>
        <taxon>Lysinibacillus</taxon>
    </lineage>
</organism>
<dbReference type="InterPro" id="IPR000160">
    <property type="entry name" value="GGDEF_dom"/>
</dbReference>
<sequence>MQIFNESKALQKLDLSIVELEDMKSALDEAVIVAITDKRGMITSVNERFCAISKYNREELIGQDHRILNSGYHPKIFFKNMWKTISKGNTWHGEICNRAKDGTLYWVQTTIVPFMDDSGKPYQYISIRTDITAQKNIQQITHIAYHDDLTGLPNRRHLLKKLEQQVEDSKENGQPFALFLLDINRFKNVNDGLGHKIGDMFLKEISTRLMAVDRLGEPFYRLNGDEFVYILKDMTQIEVTTERMLAVFEESFCFLDYEFYSSASMGISLYPAHGETVSDIIRAADMAMYEAKKKNGNAAIIYSSDLPGSSNSLLRLETKLHHALQHHAFELHYQPKITVQTGKMEGMEALIRWTDDELGVVSPLQFIPFAEECGLISKIGEWVLKEAATQVKQWNDTYHLKLRVAVNISPKHLAERTFVERLKDILQEVNLDPTHLEIEITEMSMLDQNSELISKIQDIKNMGITISIDDFGTGYSSLSYLKQFPVDALKIDRSFIKNIRKEKGTAMVEAIIKIAHALNLSVVAEGVEDEQELRILKEYACEYVQGYHFSKPLNVQDFTHHIEKNLLS</sequence>
<dbReference type="Pfam" id="PF00563">
    <property type="entry name" value="EAL"/>
    <property type="match status" value="1"/>
</dbReference>
<protein>
    <submittedName>
        <fullName evidence="5">Diguanylate cyclase</fullName>
    </submittedName>
</protein>
<dbReference type="SUPFAM" id="SSF55785">
    <property type="entry name" value="PYP-like sensor domain (PAS domain)"/>
    <property type="match status" value="1"/>
</dbReference>
<dbReference type="STRING" id="1220589.CD32_21510"/>
<dbReference type="PROSITE" id="PS50883">
    <property type="entry name" value="EAL"/>
    <property type="match status" value="1"/>
</dbReference>
<dbReference type="FunFam" id="3.20.20.450:FF:000001">
    <property type="entry name" value="Cyclic di-GMP phosphodiesterase yahA"/>
    <property type="match status" value="1"/>
</dbReference>
<dbReference type="InterPro" id="IPR043128">
    <property type="entry name" value="Rev_trsase/Diguanyl_cyclase"/>
</dbReference>
<keyword evidence="6" id="KW-1185">Reference proteome</keyword>
<dbReference type="SMART" id="SM00086">
    <property type="entry name" value="PAC"/>
    <property type="match status" value="1"/>
</dbReference>
<dbReference type="PROSITE" id="PS50887">
    <property type="entry name" value="GGDEF"/>
    <property type="match status" value="1"/>
</dbReference>
<comment type="caution">
    <text evidence="5">The sequence shown here is derived from an EMBL/GenBank/DDBJ whole genome shotgun (WGS) entry which is preliminary data.</text>
</comment>
<feature type="domain" description="PAS" evidence="1">
    <location>
        <begin position="19"/>
        <end position="75"/>
    </location>
</feature>
<dbReference type="Proteomes" id="UP000030437">
    <property type="component" value="Unassembled WGS sequence"/>
</dbReference>
<dbReference type="Gene3D" id="3.30.70.270">
    <property type="match status" value="1"/>
</dbReference>
<evidence type="ECO:0000259" key="1">
    <source>
        <dbReference type="PROSITE" id="PS50112"/>
    </source>
</evidence>